<protein>
    <submittedName>
        <fullName evidence="3">Beta-ketoacyl reductase</fullName>
    </submittedName>
</protein>
<keyword evidence="2" id="KW-0560">Oxidoreductase</keyword>
<evidence type="ECO:0000256" key="2">
    <source>
        <dbReference type="ARBA" id="ARBA00023002"/>
    </source>
</evidence>
<dbReference type="RefSeq" id="XP_005711342.1">
    <property type="nucleotide sequence ID" value="XM_005711285.1"/>
</dbReference>
<dbReference type="GO" id="GO:0005783">
    <property type="term" value="C:endoplasmic reticulum"/>
    <property type="evidence" value="ECO:0007669"/>
    <property type="project" value="TreeGrafter"/>
</dbReference>
<dbReference type="InterPro" id="IPR036291">
    <property type="entry name" value="NAD(P)-bd_dom_sf"/>
</dbReference>
<dbReference type="PANTHER" id="PTHR43086">
    <property type="entry name" value="VERY-LONG-CHAIN 3-OXOOACYL-COA REDUCTASE"/>
    <property type="match status" value="1"/>
</dbReference>
<dbReference type="GO" id="GO:0030497">
    <property type="term" value="P:fatty acid elongation"/>
    <property type="evidence" value="ECO:0007669"/>
    <property type="project" value="TreeGrafter"/>
</dbReference>
<organism evidence="3 4">
    <name type="scientific">Chondrus crispus</name>
    <name type="common">Carrageen Irish moss</name>
    <name type="synonym">Polymorpha crispa</name>
    <dbReference type="NCBI Taxonomy" id="2769"/>
    <lineage>
        <taxon>Eukaryota</taxon>
        <taxon>Rhodophyta</taxon>
        <taxon>Florideophyceae</taxon>
        <taxon>Rhodymeniophycidae</taxon>
        <taxon>Gigartinales</taxon>
        <taxon>Gigartinaceae</taxon>
        <taxon>Chondrus</taxon>
    </lineage>
</organism>
<sequence length="326" mass="35573">MSTQIPARFIIKESLSLFSSVAFPLPHPLLIQPFSRDGTHRPAACRDWGCHIARCRCSSLPLHHSIPPHLLLLLEIQGRMGRSHRRVSRHRRGLHKMDIIASEVSSTYGVKTHVTCFDFGSADLAAYAALKTELAPLAPKILVNNVGVNVEFPTDFVEMDPADVDRIVRINITSINKMTAMLLPAMIAAKKGIVFCLSSGGGAVTPAPLLAPYSGTKSYADSFAVSLSGEVVDKGVQVCSLTPFFVESAMAKMRKSFTVPSANDFANKALNQVCVSPRVSPHWVHAIMAGAVTLLPLKAQVSYVTNLHRSIRTRALKKKERLAKEN</sequence>
<gene>
    <name evidence="3" type="ORF">CHC_T00008557001</name>
</gene>
<dbReference type="OrthoDB" id="3185at2759"/>
<dbReference type="Pfam" id="PF00106">
    <property type="entry name" value="adh_short"/>
    <property type="match status" value="1"/>
</dbReference>
<dbReference type="EMBL" id="HG002301">
    <property type="protein sequence ID" value="CDF41048.1"/>
    <property type="molecule type" value="Genomic_DNA"/>
</dbReference>
<dbReference type="PANTHER" id="PTHR43086:SF2">
    <property type="entry name" value="HYDROXYSTEROID DEHYDROGENASE-LIKE PROTEIN 1"/>
    <property type="match status" value="1"/>
</dbReference>
<dbReference type="GO" id="GO:0016491">
    <property type="term" value="F:oxidoreductase activity"/>
    <property type="evidence" value="ECO:0007669"/>
    <property type="project" value="UniProtKB-KW"/>
</dbReference>
<accession>R7QTN1</accession>
<evidence type="ECO:0000313" key="4">
    <source>
        <dbReference type="Proteomes" id="UP000012073"/>
    </source>
</evidence>
<evidence type="ECO:0000313" key="3">
    <source>
        <dbReference type="EMBL" id="CDF41048.1"/>
    </source>
</evidence>
<dbReference type="STRING" id="2769.R7QTN1"/>
<name>R7QTN1_CHOCR</name>
<dbReference type="Gramene" id="CDF41048">
    <property type="protein sequence ID" value="CDF41048"/>
    <property type="gene ID" value="CHC_T00008557001"/>
</dbReference>
<dbReference type="SUPFAM" id="SSF51735">
    <property type="entry name" value="NAD(P)-binding Rossmann-fold domains"/>
    <property type="match status" value="1"/>
</dbReference>
<dbReference type="Gene3D" id="3.40.50.720">
    <property type="entry name" value="NAD(P)-binding Rossmann-like Domain"/>
    <property type="match status" value="1"/>
</dbReference>
<dbReference type="Proteomes" id="UP000012073">
    <property type="component" value="Unassembled WGS sequence"/>
</dbReference>
<proteinExistence type="predicted"/>
<keyword evidence="1" id="KW-0521">NADP</keyword>
<reference evidence="4" key="1">
    <citation type="journal article" date="2013" name="Proc. Natl. Acad. Sci. U.S.A.">
        <title>Genome structure and metabolic features in the red seaweed Chondrus crispus shed light on evolution of the Archaeplastida.</title>
        <authorList>
            <person name="Collen J."/>
            <person name="Porcel B."/>
            <person name="Carre W."/>
            <person name="Ball S.G."/>
            <person name="Chaparro C."/>
            <person name="Tonon T."/>
            <person name="Barbeyron T."/>
            <person name="Michel G."/>
            <person name="Noel B."/>
            <person name="Valentin K."/>
            <person name="Elias M."/>
            <person name="Artiguenave F."/>
            <person name="Arun A."/>
            <person name="Aury J.M."/>
            <person name="Barbosa-Neto J.F."/>
            <person name="Bothwell J.H."/>
            <person name="Bouget F.Y."/>
            <person name="Brillet L."/>
            <person name="Cabello-Hurtado F."/>
            <person name="Capella-Gutierrez S."/>
            <person name="Charrier B."/>
            <person name="Cladiere L."/>
            <person name="Cock J.M."/>
            <person name="Coelho S.M."/>
            <person name="Colleoni C."/>
            <person name="Czjzek M."/>
            <person name="Da Silva C."/>
            <person name="Delage L."/>
            <person name="Denoeud F."/>
            <person name="Deschamps P."/>
            <person name="Dittami S.M."/>
            <person name="Gabaldon T."/>
            <person name="Gachon C.M."/>
            <person name="Groisillier A."/>
            <person name="Herve C."/>
            <person name="Jabbari K."/>
            <person name="Katinka M."/>
            <person name="Kloareg B."/>
            <person name="Kowalczyk N."/>
            <person name="Labadie K."/>
            <person name="Leblanc C."/>
            <person name="Lopez P.J."/>
            <person name="McLachlan D.H."/>
            <person name="Meslet-Cladiere L."/>
            <person name="Moustafa A."/>
            <person name="Nehr Z."/>
            <person name="Nyvall Collen P."/>
            <person name="Panaud O."/>
            <person name="Partensky F."/>
            <person name="Poulain J."/>
            <person name="Rensing S.A."/>
            <person name="Rousvoal S."/>
            <person name="Samson G."/>
            <person name="Symeonidi A."/>
            <person name="Weissenbach J."/>
            <person name="Zambounis A."/>
            <person name="Wincker P."/>
            <person name="Boyen C."/>
        </authorList>
    </citation>
    <scope>NUCLEOTIDE SEQUENCE [LARGE SCALE GENOMIC DNA]</scope>
    <source>
        <strain evidence="4">cv. Stackhouse</strain>
    </source>
</reference>
<evidence type="ECO:0000256" key="1">
    <source>
        <dbReference type="ARBA" id="ARBA00022857"/>
    </source>
</evidence>
<dbReference type="InterPro" id="IPR002347">
    <property type="entry name" value="SDR_fam"/>
</dbReference>
<dbReference type="GeneID" id="17319051"/>
<dbReference type="KEGG" id="ccp:CHC_T00008557001"/>
<keyword evidence="4" id="KW-1185">Reference proteome</keyword>
<dbReference type="AlphaFoldDB" id="R7QTN1"/>